<gene>
    <name evidence="4" type="ORF">AVEN_77745_1</name>
</gene>
<evidence type="ECO:0000256" key="3">
    <source>
        <dbReference type="SAM" id="MobiDB-lite"/>
    </source>
</evidence>
<proteinExistence type="predicted"/>
<dbReference type="Pfam" id="PF04503">
    <property type="entry name" value="SSDP"/>
    <property type="match status" value="1"/>
</dbReference>
<reference evidence="4 5" key="1">
    <citation type="journal article" date="2019" name="Sci. Rep.">
        <title>Orb-weaving spider Araneus ventricosus genome elucidates the spidroin gene catalogue.</title>
        <authorList>
            <person name="Kono N."/>
            <person name="Nakamura H."/>
            <person name="Ohtoshi R."/>
            <person name="Moran D.A.P."/>
            <person name="Shinohara A."/>
            <person name="Yoshida Y."/>
            <person name="Fujiwara M."/>
            <person name="Mori M."/>
            <person name="Tomita M."/>
            <person name="Arakawa K."/>
        </authorList>
    </citation>
    <scope>NUCLEOTIDE SEQUENCE [LARGE SCALE GENOMIC DNA]</scope>
</reference>
<comment type="caution">
    <text evidence="4">The sequence shown here is derived from an EMBL/GenBank/DDBJ whole genome shotgun (WGS) entry which is preliminary data.</text>
</comment>
<organism evidence="4 5">
    <name type="scientific">Araneus ventricosus</name>
    <name type="common">Orbweaver spider</name>
    <name type="synonym">Epeira ventricosa</name>
    <dbReference type="NCBI Taxonomy" id="182803"/>
    <lineage>
        <taxon>Eukaryota</taxon>
        <taxon>Metazoa</taxon>
        <taxon>Ecdysozoa</taxon>
        <taxon>Arthropoda</taxon>
        <taxon>Chelicerata</taxon>
        <taxon>Arachnida</taxon>
        <taxon>Araneae</taxon>
        <taxon>Araneomorphae</taxon>
        <taxon>Entelegynae</taxon>
        <taxon>Araneoidea</taxon>
        <taxon>Araneidae</taxon>
        <taxon>Araneus</taxon>
    </lineage>
</organism>
<dbReference type="PANTHER" id="PTHR12610:SF12">
    <property type="entry name" value="SEQUENCE-SPECIFIC SINGLE-STRANDED DNA-BINDING PROTEIN, ISOFORM D"/>
    <property type="match status" value="1"/>
</dbReference>
<dbReference type="EMBL" id="BGPR01002741">
    <property type="protein sequence ID" value="GBM78233.1"/>
    <property type="molecule type" value="Genomic_DNA"/>
</dbReference>
<accession>A0A4Y2IKB1</accession>
<feature type="compositionally biased region" description="Polar residues" evidence="3">
    <location>
        <begin position="110"/>
        <end position="121"/>
    </location>
</feature>
<dbReference type="GO" id="GO:0045944">
    <property type="term" value="P:positive regulation of transcription by RNA polymerase II"/>
    <property type="evidence" value="ECO:0007669"/>
    <property type="project" value="TreeGrafter"/>
</dbReference>
<dbReference type="PANTHER" id="PTHR12610">
    <property type="entry name" value="SINGLE STRANDED DNA BINDING PROTEIN"/>
    <property type="match status" value="1"/>
</dbReference>
<dbReference type="AlphaFoldDB" id="A0A4Y2IKB1"/>
<feature type="compositionally biased region" description="Pro residues" evidence="3">
    <location>
        <begin position="135"/>
        <end position="144"/>
    </location>
</feature>
<dbReference type="Proteomes" id="UP000499080">
    <property type="component" value="Unassembled WGS sequence"/>
</dbReference>
<feature type="compositionally biased region" description="Polar residues" evidence="3">
    <location>
        <begin position="159"/>
        <end position="174"/>
    </location>
</feature>
<keyword evidence="5" id="KW-1185">Reference proteome</keyword>
<name>A0A4Y2IKB1_ARAVE</name>
<evidence type="ECO:0000256" key="2">
    <source>
        <dbReference type="ARBA" id="ARBA00023242"/>
    </source>
</evidence>
<feature type="compositionally biased region" description="Low complexity" evidence="3">
    <location>
        <begin position="145"/>
        <end position="157"/>
    </location>
</feature>
<evidence type="ECO:0000313" key="4">
    <source>
        <dbReference type="EMBL" id="GBM78233.1"/>
    </source>
</evidence>
<evidence type="ECO:0000313" key="5">
    <source>
        <dbReference type="Proteomes" id="UP000499080"/>
    </source>
</evidence>
<dbReference type="GO" id="GO:0005634">
    <property type="term" value="C:nucleus"/>
    <property type="evidence" value="ECO:0007669"/>
    <property type="project" value="UniProtKB-SubCell"/>
</dbReference>
<feature type="region of interest" description="Disordered" evidence="3">
    <location>
        <begin position="99"/>
        <end position="187"/>
    </location>
</feature>
<comment type="subcellular location">
    <subcellularLocation>
        <location evidence="1">Nucleus</location>
    </subcellularLocation>
</comment>
<keyword evidence="2" id="KW-0539">Nucleus</keyword>
<sequence length="260" mass="27783">MSVLLPIYRLPTKVPYHPFNYRMAAATFLRVVSGHGPPGMNPMNPRMSAPRGQPLPMNPGSQWRNEGLERGSDAQFATIWGRLGDNIYAFILSFQCQRPGGPGGRPWQPNTSTMNYSSASPGSHYGGPPVSSTGPPGPGTPIMPSPQGSSGPYSPASHRMNTSTPRRDSTSSGGESMYAMMKPVPGGSIPGFPMGPGPEGPIGSMGPEMGPPVMNGMSSADTFEDQSVDRANQRYDGVLRTLVKTIMSRWRLLTGDQVFV</sequence>
<protein>
    <recommendedName>
        <fullName evidence="6">Single-stranded DNA-binding protein 3</fullName>
    </recommendedName>
</protein>
<evidence type="ECO:0008006" key="6">
    <source>
        <dbReference type="Google" id="ProtNLM"/>
    </source>
</evidence>
<evidence type="ECO:0000256" key="1">
    <source>
        <dbReference type="ARBA" id="ARBA00004123"/>
    </source>
</evidence>